<evidence type="ECO:0000256" key="1">
    <source>
        <dbReference type="SAM" id="SignalP"/>
    </source>
</evidence>
<organism evidence="2 3">
    <name type="scientific">Mycena metata</name>
    <dbReference type="NCBI Taxonomy" id="1033252"/>
    <lineage>
        <taxon>Eukaryota</taxon>
        <taxon>Fungi</taxon>
        <taxon>Dikarya</taxon>
        <taxon>Basidiomycota</taxon>
        <taxon>Agaricomycotina</taxon>
        <taxon>Agaricomycetes</taxon>
        <taxon>Agaricomycetidae</taxon>
        <taxon>Agaricales</taxon>
        <taxon>Marasmiineae</taxon>
        <taxon>Mycenaceae</taxon>
        <taxon>Mycena</taxon>
    </lineage>
</organism>
<feature type="chain" id="PRO_5042144214" description="Secreted protein" evidence="1">
    <location>
        <begin position="29"/>
        <end position="100"/>
    </location>
</feature>
<feature type="signal peptide" evidence="1">
    <location>
        <begin position="1"/>
        <end position="28"/>
    </location>
</feature>
<name>A0AAD7KC85_9AGAR</name>
<gene>
    <name evidence="2" type="ORF">B0H16DRAFT_1494089</name>
</gene>
<keyword evidence="1" id="KW-0732">Signal</keyword>
<dbReference type="EMBL" id="JARKIB010000003">
    <property type="protein sequence ID" value="KAJ7782718.1"/>
    <property type="molecule type" value="Genomic_DNA"/>
</dbReference>
<evidence type="ECO:0000313" key="2">
    <source>
        <dbReference type="EMBL" id="KAJ7782718.1"/>
    </source>
</evidence>
<dbReference type="Proteomes" id="UP001215598">
    <property type="component" value="Unassembled WGS sequence"/>
</dbReference>
<comment type="caution">
    <text evidence="2">The sequence shown here is derived from an EMBL/GenBank/DDBJ whole genome shotgun (WGS) entry which is preliminary data.</text>
</comment>
<accession>A0AAD7KC85</accession>
<keyword evidence="3" id="KW-1185">Reference proteome</keyword>
<reference evidence="2" key="1">
    <citation type="submission" date="2023-03" db="EMBL/GenBank/DDBJ databases">
        <title>Massive genome expansion in bonnet fungi (Mycena s.s.) driven by repeated elements and novel gene families across ecological guilds.</title>
        <authorList>
            <consortium name="Lawrence Berkeley National Laboratory"/>
            <person name="Harder C.B."/>
            <person name="Miyauchi S."/>
            <person name="Viragh M."/>
            <person name="Kuo A."/>
            <person name="Thoen E."/>
            <person name="Andreopoulos B."/>
            <person name="Lu D."/>
            <person name="Skrede I."/>
            <person name="Drula E."/>
            <person name="Henrissat B."/>
            <person name="Morin E."/>
            <person name="Kohler A."/>
            <person name="Barry K."/>
            <person name="LaButti K."/>
            <person name="Morin E."/>
            <person name="Salamov A."/>
            <person name="Lipzen A."/>
            <person name="Mereny Z."/>
            <person name="Hegedus B."/>
            <person name="Baldrian P."/>
            <person name="Stursova M."/>
            <person name="Weitz H."/>
            <person name="Taylor A."/>
            <person name="Grigoriev I.V."/>
            <person name="Nagy L.G."/>
            <person name="Martin F."/>
            <person name="Kauserud H."/>
        </authorList>
    </citation>
    <scope>NUCLEOTIDE SEQUENCE</scope>
    <source>
        <strain evidence="2">CBHHK182m</strain>
    </source>
</reference>
<evidence type="ECO:0008006" key="4">
    <source>
        <dbReference type="Google" id="ProtNLM"/>
    </source>
</evidence>
<evidence type="ECO:0000313" key="3">
    <source>
        <dbReference type="Proteomes" id="UP001215598"/>
    </source>
</evidence>
<protein>
    <recommendedName>
        <fullName evidence="4">Secreted protein</fullName>
    </recommendedName>
</protein>
<proteinExistence type="predicted"/>
<dbReference type="AlphaFoldDB" id="A0AAD7KC85"/>
<sequence length="100" mass="11570">MCHDPSSALFFRLFLRVILILPLPLTDPKRDNTTLHFNLYGPLLYGYRRPALRSSFLQIILDSWGLLASPPTSYHRSERSTSNRPLAVMVMSIREPERLN</sequence>